<dbReference type="GO" id="GO:0006457">
    <property type="term" value="P:protein folding"/>
    <property type="evidence" value="ECO:0007669"/>
    <property type="project" value="InterPro"/>
</dbReference>
<dbReference type="Gene3D" id="2.40.100.10">
    <property type="entry name" value="Cyclophilin-like"/>
    <property type="match status" value="1"/>
</dbReference>
<dbReference type="InterPro" id="IPR002130">
    <property type="entry name" value="Cyclophilin-type_PPIase_dom"/>
</dbReference>
<dbReference type="InterPro" id="IPR024936">
    <property type="entry name" value="Cyclophilin-type_PPIase"/>
</dbReference>
<dbReference type="GO" id="GO:0003755">
    <property type="term" value="F:peptidyl-prolyl cis-trans isomerase activity"/>
    <property type="evidence" value="ECO:0007669"/>
    <property type="project" value="UniProtKB-UniRule"/>
</dbReference>
<dbReference type="Pfam" id="PF00160">
    <property type="entry name" value="Pro_isomerase"/>
    <property type="match status" value="1"/>
</dbReference>
<dbReference type="PANTHER" id="PTHR45625:SF4">
    <property type="entry name" value="PEPTIDYLPROLYL ISOMERASE DOMAIN AND WD REPEAT-CONTAINING PROTEIN 1"/>
    <property type="match status" value="1"/>
</dbReference>
<dbReference type="GO" id="GO:0005737">
    <property type="term" value="C:cytoplasm"/>
    <property type="evidence" value="ECO:0007669"/>
    <property type="project" value="UniProtKB-SubCell"/>
</dbReference>
<dbReference type="PROSITE" id="PS00170">
    <property type="entry name" value="CSA_PPIASE_1"/>
    <property type="match status" value="1"/>
</dbReference>
<evidence type="ECO:0000259" key="9">
    <source>
        <dbReference type="PROSITE" id="PS50072"/>
    </source>
</evidence>
<reference evidence="10" key="1">
    <citation type="journal article" date="2014" name="Int. J. Syst. Evol. Microbiol.">
        <title>Complete genome sequence of Corynebacterium casei LMG S-19264T (=DSM 44701T), isolated from a smear-ripened cheese.</title>
        <authorList>
            <consortium name="US DOE Joint Genome Institute (JGI-PGF)"/>
            <person name="Walter F."/>
            <person name="Albersmeier A."/>
            <person name="Kalinowski J."/>
            <person name="Ruckert C."/>
        </authorList>
    </citation>
    <scope>NUCLEOTIDE SEQUENCE</scope>
    <source>
        <strain evidence="10">CCM 8606</strain>
    </source>
</reference>
<dbReference type="FunFam" id="2.40.100.10:FF:000028">
    <property type="entry name" value="Peptidyl-prolyl cis-trans isomerase"/>
    <property type="match status" value="1"/>
</dbReference>
<keyword evidence="5" id="KW-0963">Cytoplasm</keyword>
<comment type="catalytic activity">
    <reaction evidence="1 8">
        <text>[protein]-peptidylproline (omega=180) = [protein]-peptidylproline (omega=0)</text>
        <dbReference type="Rhea" id="RHEA:16237"/>
        <dbReference type="Rhea" id="RHEA-COMP:10747"/>
        <dbReference type="Rhea" id="RHEA-COMP:10748"/>
        <dbReference type="ChEBI" id="CHEBI:83833"/>
        <dbReference type="ChEBI" id="CHEBI:83834"/>
        <dbReference type="EC" id="5.2.1.8"/>
    </reaction>
</comment>
<accession>A0A8J3AI52</accession>
<comment type="caution">
    <text evidence="10">The sequence shown here is derived from an EMBL/GenBank/DDBJ whole genome shotgun (WGS) entry which is preliminary data.</text>
</comment>
<dbReference type="EMBL" id="BMDH01000001">
    <property type="protein sequence ID" value="GGI13254.1"/>
    <property type="molecule type" value="Genomic_DNA"/>
</dbReference>
<evidence type="ECO:0000256" key="3">
    <source>
        <dbReference type="ARBA" id="ARBA00004496"/>
    </source>
</evidence>
<gene>
    <name evidence="10" type="ORF">GCM10007377_05040</name>
</gene>
<proteinExistence type="inferred from homology"/>
<dbReference type="AlphaFoldDB" id="A0A8J3AI52"/>
<evidence type="ECO:0000256" key="7">
    <source>
        <dbReference type="ARBA" id="ARBA00023235"/>
    </source>
</evidence>
<dbReference type="InterPro" id="IPR029000">
    <property type="entry name" value="Cyclophilin-like_dom_sf"/>
</dbReference>
<dbReference type="PANTHER" id="PTHR45625">
    <property type="entry name" value="PEPTIDYL-PROLYL CIS-TRANS ISOMERASE-RELATED"/>
    <property type="match status" value="1"/>
</dbReference>
<evidence type="ECO:0000256" key="4">
    <source>
        <dbReference type="ARBA" id="ARBA00007365"/>
    </source>
</evidence>
<dbReference type="RefSeq" id="WP_188354650.1">
    <property type="nucleotide sequence ID" value="NZ_BMDH01000001.1"/>
</dbReference>
<keyword evidence="6 8" id="KW-0697">Rotamase</keyword>
<evidence type="ECO:0000313" key="10">
    <source>
        <dbReference type="EMBL" id="GGI13254.1"/>
    </source>
</evidence>
<comment type="function">
    <text evidence="2 8">PPIases accelerate the folding of proteins. It catalyzes the cis-trans isomerization of proline imidic peptide bonds in oligopeptides.</text>
</comment>
<protein>
    <recommendedName>
        <fullName evidence="8">Peptidyl-prolyl cis-trans isomerase</fullName>
        <shortName evidence="8">PPIase</shortName>
        <ecNumber evidence="8">5.2.1.8</ecNumber>
    </recommendedName>
</protein>
<dbReference type="PROSITE" id="PS50072">
    <property type="entry name" value="CSA_PPIASE_2"/>
    <property type="match status" value="1"/>
</dbReference>
<keyword evidence="11" id="KW-1185">Reference proteome</keyword>
<dbReference type="InterPro" id="IPR020892">
    <property type="entry name" value="Cyclophilin-type_PPIase_CS"/>
</dbReference>
<comment type="subcellular location">
    <subcellularLocation>
        <location evidence="3">Cytoplasm</location>
    </subcellularLocation>
</comment>
<comment type="similarity">
    <text evidence="4 8">Belongs to the cyclophilin-type PPIase family.</text>
</comment>
<dbReference type="PRINTS" id="PR00153">
    <property type="entry name" value="CSAPPISMRASE"/>
</dbReference>
<evidence type="ECO:0000256" key="1">
    <source>
        <dbReference type="ARBA" id="ARBA00000971"/>
    </source>
</evidence>
<evidence type="ECO:0000313" key="11">
    <source>
        <dbReference type="Proteomes" id="UP000619536"/>
    </source>
</evidence>
<dbReference type="Proteomes" id="UP000619536">
    <property type="component" value="Unassembled WGS sequence"/>
</dbReference>
<reference evidence="10" key="2">
    <citation type="submission" date="2020-09" db="EMBL/GenBank/DDBJ databases">
        <authorList>
            <person name="Sun Q."/>
            <person name="Sedlacek I."/>
        </authorList>
    </citation>
    <scope>NUCLEOTIDE SEQUENCE</scope>
    <source>
        <strain evidence="10">CCM 8606</strain>
    </source>
</reference>
<organism evidence="10 11">
    <name type="scientific">Galliscardovia ingluviei</name>
    <dbReference type="NCBI Taxonomy" id="1769422"/>
    <lineage>
        <taxon>Bacteria</taxon>
        <taxon>Bacillati</taxon>
        <taxon>Actinomycetota</taxon>
        <taxon>Actinomycetes</taxon>
        <taxon>Bifidobacteriales</taxon>
        <taxon>Bifidobacteriaceae</taxon>
        <taxon>Galliscardovia</taxon>
    </lineage>
</organism>
<evidence type="ECO:0000256" key="8">
    <source>
        <dbReference type="RuleBase" id="RU363019"/>
    </source>
</evidence>
<dbReference type="InterPro" id="IPR044666">
    <property type="entry name" value="Cyclophilin_A-like"/>
</dbReference>
<name>A0A8J3AI52_9BIFI</name>
<evidence type="ECO:0000256" key="6">
    <source>
        <dbReference type="ARBA" id="ARBA00023110"/>
    </source>
</evidence>
<feature type="domain" description="PPIase cyclophilin-type" evidence="9">
    <location>
        <begin position="1"/>
        <end position="177"/>
    </location>
</feature>
<keyword evidence="7 8" id="KW-0413">Isomerase</keyword>
<dbReference type="SUPFAM" id="SSF50891">
    <property type="entry name" value="Cyclophilin-like"/>
    <property type="match status" value="1"/>
</dbReference>
<sequence>MTTAIMHTSEGDITLNLFDDKAPETVANFVGLAQGTKTWIDPITGESGEGKFYNGLTFHRIIKDFMIQGGCPLGTGTGGPGYTFDDEIDPSLHFDRPFLLAMANAGVRPGMDGRMHGTNGSQFFITTVPTPWLDGHHTIFGEVTDPESQAVVSKIESVATGAADRPVDPVLIETIDIID</sequence>
<dbReference type="EC" id="5.2.1.8" evidence="8"/>
<evidence type="ECO:0000256" key="2">
    <source>
        <dbReference type="ARBA" id="ARBA00002388"/>
    </source>
</evidence>
<dbReference type="PIRSF" id="PIRSF001467">
    <property type="entry name" value="Peptidylpro_ismrse"/>
    <property type="match status" value="1"/>
</dbReference>
<evidence type="ECO:0000256" key="5">
    <source>
        <dbReference type="ARBA" id="ARBA00022490"/>
    </source>
</evidence>
<dbReference type="CDD" id="cd00317">
    <property type="entry name" value="cyclophilin"/>
    <property type="match status" value="1"/>
</dbReference>